<organism evidence="2 3">
    <name type="scientific">Natrialba swarupiae</name>
    <dbReference type="NCBI Taxonomy" id="2448032"/>
    <lineage>
        <taxon>Archaea</taxon>
        <taxon>Methanobacteriati</taxon>
        <taxon>Methanobacteriota</taxon>
        <taxon>Stenosarchaea group</taxon>
        <taxon>Halobacteria</taxon>
        <taxon>Halobacteriales</taxon>
        <taxon>Natrialbaceae</taxon>
        <taxon>Natrialba</taxon>
    </lineage>
</organism>
<gene>
    <name evidence="2" type="ORF">FYC77_11205</name>
</gene>
<protein>
    <recommendedName>
        <fullName evidence="1">DUF8053 domain-containing protein</fullName>
    </recommendedName>
</protein>
<reference evidence="2 3" key="1">
    <citation type="submission" date="2019-08" db="EMBL/GenBank/DDBJ databases">
        <title>Archaea genome.</title>
        <authorList>
            <person name="Kajale S."/>
            <person name="Shouche Y."/>
            <person name="Deshpande N."/>
            <person name="Sharma A."/>
        </authorList>
    </citation>
    <scope>NUCLEOTIDE SEQUENCE [LARGE SCALE GENOMIC DNA]</scope>
    <source>
        <strain evidence="2 3">ESP3B_9</strain>
    </source>
</reference>
<evidence type="ECO:0000313" key="2">
    <source>
        <dbReference type="EMBL" id="TYT61805.1"/>
    </source>
</evidence>
<name>A0A5D5ALN0_9EURY</name>
<comment type="caution">
    <text evidence="2">The sequence shown here is derived from an EMBL/GenBank/DDBJ whole genome shotgun (WGS) entry which is preliminary data.</text>
</comment>
<dbReference type="AlphaFoldDB" id="A0A5D5ALN0"/>
<evidence type="ECO:0000259" key="1">
    <source>
        <dbReference type="Pfam" id="PF26227"/>
    </source>
</evidence>
<dbReference type="RefSeq" id="WP_149081596.1">
    <property type="nucleotide sequence ID" value="NZ_VTAW01000013.1"/>
</dbReference>
<keyword evidence="3" id="KW-1185">Reference proteome</keyword>
<accession>A0A5D5ALN0</accession>
<proteinExistence type="predicted"/>
<feature type="domain" description="DUF8053" evidence="1">
    <location>
        <begin position="3"/>
        <end position="57"/>
    </location>
</feature>
<dbReference type="InterPro" id="IPR058366">
    <property type="entry name" value="DUF8053"/>
</dbReference>
<dbReference type="Proteomes" id="UP000324104">
    <property type="component" value="Unassembled WGS sequence"/>
</dbReference>
<evidence type="ECO:0000313" key="3">
    <source>
        <dbReference type="Proteomes" id="UP000324104"/>
    </source>
</evidence>
<dbReference type="EMBL" id="VTAW01000013">
    <property type="protein sequence ID" value="TYT61805.1"/>
    <property type="molecule type" value="Genomic_DNA"/>
</dbReference>
<sequence length="61" mass="6855">MALNKLRQLDPDSVGVTLPKDDVRFEGLLDENGKLEGEHHVHIRYVGDGEWALELVEGIET</sequence>
<dbReference type="Pfam" id="PF26227">
    <property type="entry name" value="DUF8053"/>
    <property type="match status" value="1"/>
</dbReference>